<gene>
    <name evidence="6" type="ORF">FEE95_03265</name>
</gene>
<sequence length="136" mass="15437">MKKTVITFGLLILALLLLFQISKYTLISGNRNIEIIIAVVAIVFFIIGIYLNKRSLHKKELPQNAIDHKKIASLDISKREYQVLKEISLGLSNKEIGDKLFLSESTIKTHVSNILVKLDAKRRTQAVQIAKKLRII</sequence>
<dbReference type="Pfam" id="PF00196">
    <property type="entry name" value="GerE"/>
    <property type="match status" value="1"/>
</dbReference>
<evidence type="ECO:0000256" key="3">
    <source>
        <dbReference type="ARBA" id="ARBA00023163"/>
    </source>
</evidence>
<dbReference type="SMART" id="SM00421">
    <property type="entry name" value="HTH_LUXR"/>
    <property type="match status" value="1"/>
</dbReference>
<dbReference type="GO" id="GO:0006355">
    <property type="term" value="P:regulation of DNA-templated transcription"/>
    <property type="evidence" value="ECO:0007669"/>
    <property type="project" value="InterPro"/>
</dbReference>
<evidence type="ECO:0000259" key="5">
    <source>
        <dbReference type="PROSITE" id="PS50043"/>
    </source>
</evidence>
<reference evidence="6 7" key="1">
    <citation type="submission" date="2019-05" db="EMBL/GenBank/DDBJ databases">
        <authorList>
            <person name="Zhang J.-Y."/>
            <person name="Feg X."/>
            <person name="Du Z.-J."/>
        </authorList>
    </citation>
    <scope>NUCLEOTIDE SEQUENCE [LARGE SCALE GENOMIC DNA]</scope>
    <source>
        <strain evidence="6 7">RZ26</strain>
    </source>
</reference>
<evidence type="ECO:0000256" key="4">
    <source>
        <dbReference type="SAM" id="Phobius"/>
    </source>
</evidence>
<keyword evidence="3" id="KW-0804">Transcription</keyword>
<dbReference type="PROSITE" id="PS00622">
    <property type="entry name" value="HTH_LUXR_1"/>
    <property type="match status" value="1"/>
</dbReference>
<comment type="caution">
    <text evidence="6">The sequence shown here is derived from an EMBL/GenBank/DDBJ whole genome shotgun (WGS) entry which is preliminary data.</text>
</comment>
<dbReference type="EMBL" id="VATY01000001">
    <property type="protein sequence ID" value="TMM58464.1"/>
    <property type="molecule type" value="Genomic_DNA"/>
</dbReference>
<dbReference type="AlphaFoldDB" id="A0A5S3QKT9"/>
<keyword evidence="4" id="KW-0472">Membrane</keyword>
<evidence type="ECO:0000256" key="2">
    <source>
        <dbReference type="ARBA" id="ARBA00023125"/>
    </source>
</evidence>
<proteinExistence type="predicted"/>
<dbReference type="Proteomes" id="UP000310314">
    <property type="component" value="Unassembled WGS sequence"/>
</dbReference>
<dbReference type="InterPro" id="IPR036388">
    <property type="entry name" value="WH-like_DNA-bd_sf"/>
</dbReference>
<dbReference type="CDD" id="cd06170">
    <property type="entry name" value="LuxR_C_like"/>
    <property type="match status" value="1"/>
</dbReference>
<evidence type="ECO:0000256" key="1">
    <source>
        <dbReference type="ARBA" id="ARBA00023015"/>
    </source>
</evidence>
<dbReference type="PRINTS" id="PR00038">
    <property type="entry name" value="HTHLUXR"/>
</dbReference>
<dbReference type="RefSeq" id="WP_138656396.1">
    <property type="nucleotide sequence ID" value="NZ_VATY01000001.1"/>
</dbReference>
<keyword evidence="1" id="KW-0805">Transcription regulation</keyword>
<accession>A0A5S3QKT9</accession>
<dbReference type="SUPFAM" id="SSF46894">
    <property type="entry name" value="C-terminal effector domain of the bipartite response regulators"/>
    <property type="match status" value="1"/>
</dbReference>
<keyword evidence="4" id="KW-1133">Transmembrane helix</keyword>
<protein>
    <submittedName>
        <fullName evidence="6">Response regulator transcription factor</fullName>
    </submittedName>
</protein>
<keyword evidence="2" id="KW-0238">DNA-binding</keyword>
<evidence type="ECO:0000313" key="7">
    <source>
        <dbReference type="Proteomes" id="UP000310314"/>
    </source>
</evidence>
<feature type="domain" description="HTH luxR-type" evidence="5">
    <location>
        <begin position="69"/>
        <end position="134"/>
    </location>
</feature>
<keyword evidence="7" id="KW-1185">Reference proteome</keyword>
<feature type="transmembrane region" description="Helical" evidence="4">
    <location>
        <begin position="33"/>
        <end position="51"/>
    </location>
</feature>
<name>A0A5S3QKT9_9FLAO</name>
<dbReference type="GO" id="GO:0003677">
    <property type="term" value="F:DNA binding"/>
    <property type="evidence" value="ECO:0007669"/>
    <property type="project" value="UniProtKB-KW"/>
</dbReference>
<organism evidence="6 7">
    <name type="scientific">Maribacter algarum</name>
    <name type="common">ex Zhang et al. 2020</name>
    <dbReference type="NCBI Taxonomy" id="2578118"/>
    <lineage>
        <taxon>Bacteria</taxon>
        <taxon>Pseudomonadati</taxon>
        <taxon>Bacteroidota</taxon>
        <taxon>Flavobacteriia</taxon>
        <taxon>Flavobacteriales</taxon>
        <taxon>Flavobacteriaceae</taxon>
        <taxon>Maribacter</taxon>
    </lineage>
</organism>
<dbReference type="PANTHER" id="PTHR44688">
    <property type="entry name" value="DNA-BINDING TRANSCRIPTIONAL ACTIVATOR DEVR_DOSR"/>
    <property type="match status" value="1"/>
</dbReference>
<dbReference type="InterPro" id="IPR016032">
    <property type="entry name" value="Sig_transdc_resp-reg_C-effctor"/>
</dbReference>
<dbReference type="OrthoDB" id="9807565at2"/>
<evidence type="ECO:0000313" key="6">
    <source>
        <dbReference type="EMBL" id="TMM58464.1"/>
    </source>
</evidence>
<dbReference type="Gene3D" id="1.10.10.10">
    <property type="entry name" value="Winged helix-like DNA-binding domain superfamily/Winged helix DNA-binding domain"/>
    <property type="match status" value="1"/>
</dbReference>
<keyword evidence="4" id="KW-0812">Transmembrane</keyword>
<dbReference type="InterPro" id="IPR000792">
    <property type="entry name" value="Tscrpt_reg_LuxR_C"/>
</dbReference>
<dbReference type="PANTHER" id="PTHR44688:SF16">
    <property type="entry name" value="DNA-BINDING TRANSCRIPTIONAL ACTIVATOR DEVR_DOSR"/>
    <property type="match status" value="1"/>
</dbReference>
<dbReference type="PROSITE" id="PS50043">
    <property type="entry name" value="HTH_LUXR_2"/>
    <property type="match status" value="1"/>
</dbReference>